<dbReference type="FunFam" id="2.160.10.10:FF:000025">
    <property type="entry name" value="Hexapeptide-repeat containing-acetyltransferase"/>
    <property type="match status" value="1"/>
</dbReference>
<dbReference type="Proteomes" id="UP000016600">
    <property type="component" value="Unassembled WGS sequence"/>
</dbReference>
<comment type="caution">
    <text evidence="7">The sequence shown here is derived from an EMBL/GenBank/DDBJ whole genome shotgun (WGS) entry which is preliminary data.</text>
</comment>
<dbReference type="InterPro" id="IPR001451">
    <property type="entry name" value="Hexapep"/>
</dbReference>
<dbReference type="AlphaFoldDB" id="U2LI48"/>
<evidence type="ECO:0000256" key="3">
    <source>
        <dbReference type="ARBA" id="ARBA00023315"/>
    </source>
</evidence>
<comment type="similarity">
    <text evidence="1">Belongs to the transferase hexapeptide repeat family.</text>
</comment>
<evidence type="ECO:0000256" key="1">
    <source>
        <dbReference type="ARBA" id="ARBA00007274"/>
    </source>
</evidence>
<dbReference type="InterPro" id="IPR024688">
    <property type="entry name" value="Mac_dom"/>
</dbReference>
<organism evidence="7 8">
    <name type="scientific">Hoylesella pleuritidis F0068</name>
    <dbReference type="NCBI Taxonomy" id="1081904"/>
    <lineage>
        <taxon>Bacteria</taxon>
        <taxon>Pseudomonadati</taxon>
        <taxon>Bacteroidota</taxon>
        <taxon>Bacteroidia</taxon>
        <taxon>Bacteroidales</taxon>
        <taxon>Prevotellaceae</taxon>
        <taxon>Hoylesella</taxon>
    </lineage>
</organism>
<dbReference type="GO" id="GO:0005829">
    <property type="term" value="C:cytosol"/>
    <property type="evidence" value="ECO:0007669"/>
    <property type="project" value="TreeGrafter"/>
</dbReference>
<evidence type="ECO:0000259" key="6">
    <source>
        <dbReference type="SMART" id="SM01266"/>
    </source>
</evidence>
<dbReference type="Gene3D" id="2.160.10.10">
    <property type="entry name" value="Hexapeptide repeat proteins"/>
    <property type="match status" value="1"/>
</dbReference>
<evidence type="ECO:0000256" key="4">
    <source>
        <dbReference type="ARBA" id="ARBA00055587"/>
    </source>
</evidence>
<comment type="function">
    <text evidence="4">Acetyltransferase implicated in the O-acetylation of Nod factors.</text>
</comment>
<protein>
    <recommendedName>
        <fullName evidence="5">Nodulation protein L</fullName>
    </recommendedName>
</protein>
<reference evidence="7 8" key="1">
    <citation type="submission" date="2013-08" db="EMBL/GenBank/DDBJ databases">
        <authorList>
            <person name="Durkin A.S."/>
            <person name="Haft D.R."/>
            <person name="McCorrison J."/>
            <person name="Torralba M."/>
            <person name="Gillis M."/>
            <person name="Haft D.H."/>
            <person name="Methe B."/>
            <person name="Sutton G."/>
            <person name="Nelson K.E."/>
        </authorList>
    </citation>
    <scope>NUCLEOTIDE SEQUENCE [LARGE SCALE GENOMIC DNA]</scope>
    <source>
        <strain evidence="7 8">F0068</strain>
    </source>
</reference>
<dbReference type="Pfam" id="PF00132">
    <property type="entry name" value="Hexapep"/>
    <property type="match status" value="1"/>
</dbReference>
<gene>
    <name evidence="7" type="ORF">HMPREF1218_0448</name>
</gene>
<dbReference type="EMBL" id="AWET01000007">
    <property type="protein sequence ID" value="ERK03941.1"/>
    <property type="molecule type" value="Genomic_DNA"/>
</dbReference>
<dbReference type="GO" id="GO:0016407">
    <property type="term" value="F:acetyltransferase activity"/>
    <property type="evidence" value="ECO:0007669"/>
    <property type="project" value="InterPro"/>
</dbReference>
<feature type="domain" description="Maltose/galactoside acetyltransferase" evidence="6">
    <location>
        <begin position="5"/>
        <end position="58"/>
    </location>
</feature>
<proteinExistence type="inferred from homology"/>
<dbReference type="InterPro" id="IPR011004">
    <property type="entry name" value="Trimer_LpxA-like_sf"/>
</dbReference>
<dbReference type="RefSeq" id="WP_021583057.1">
    <property type="nucleotide sequence ID" value="NZ_AWET01000007.1"/>
</dbReference>
<dbReference type="PANTHER" id="PTHR23416:SF23">
    <property type="entry name" value="ACETYLTRANSFERASE C18B11.09C-RELATED"/>
    <property type="match status" value="1"/>
</dbReference>
<keyword evidence="8" id="KW-1185">Reference proteome</keyword>
<dbReference type="SUPFAM" id="SSF51161">
    <property type="entry name" value="Trimeric LpxA-like enzymes"/>
    <property type="match status" value="1"/>
</dbReference>
<dbReference type="CDD" id="cd03357">
    <property type="entry name" value="LbH_MAT_GAT"/>
    <property type="match status" value="1"/>
</dbReference>
<dbReference type="SMART" id="SM01266">
    <property type="entry name" value="Mac"/>
    <property type="match status" value="1"/>
</dbReference>
<keyword evidence="2 7" id="KW-0808">Transferase</keyword>
<keyword evidence="3" id="KW-0012">Acyltransferase</keyword>
<dbReference type="InterPro" id="IPR051159">
    <property type="entry name" value="Hexapeptide_acetyltransf"/>
</dbReference>
<evidence type="ECO:0000313" key="8">
    <source>
        <dbReference type="Proteomes" id="UP000016600"/>
    </source>
</evidence>
<name>U2LI48_9BACT</name>
<accession>U2LI48</accession>
<sequence length="193" mass="21506">MKTEFEKMRNGEMYYFSDREVYDSLLRAKELCCQLQMMTIENADYRSVIEELIPDIPKSTIVCPPFYCDHGNGIILGEGTFLNFGCTILDEAFVRIGANVKVGPNCQFYTPQHPIDYIERREPKEAAYPIVVGDDTWLGGGVVICPGVTIGNRCIVAAGSVVVRDIPDDCLAAGNPAVVKKDLRTIYNKVNIE</sequence>
<evidence type="ECO:0000256" key="2">
    <source>
        <dbReference type="ARBA" id="ARBA00022679"/>
    </source>
</evidence>
<evidence type="ECO:0000313" key="7">
    <source>
        <dbReference type="EMBL" id="ERK03941.1"/>
    </source>
</evidence>
<evidence type="ECO:0000256" key="5">
    <source>
        <dbReference type="ARBA" id="ARBA00067695"/>
    </source>
</evidence>
<dbReference type="GO" id="GO:0008374">
    <property type="term" value="F:O-acyltransferase activity"/>
    <property type="evidence" value="ECO:0007669"/>
    <property type="project" value="TreeGrafter"/>
</dbReference>
<dbReference type="PANTHER" id="PTHR23416">
    <property type="entry name" value="SIALIC ACID SYNTHASE-RELATED"/>
    <property type="match status" value="1"/>
</dbReference>
<dbReference type="PATRIC" id="fig|1081904.3.peg.422"/>